<reference evidence="4" key="1">
    <citation type="submission" date="2017-02" db="UniProtKB">
        <authorList>
            <consortium name="WormBaseParasite"/>
        </authorList>
    </citation>
    <scope>IDENTIFICATION</scope>
</reference>
<accession>A0A0R3UD27</accession>
<sequence length="82" mass="9426">MIFGHVLRLPADVVAPPPRETGYSQPSEYVADVRRHLRCFFDSARSQLDFAHERKKDYSDKRAHGTPVCTRNHANPIEPTHQ</sequence>
<keyword evidence="3" id="KW-1185">Reference proteome</keyword>
<evidence type="ECO:0000313" key="2">
    <source>
        <dbReference type="EMBL" id="VDD78823.1"/>
    </source>
</evidence>
<reference evidence="2 3" key="2">
    <citation type="submission" date="2018-10" db="EMBL/GenBank/DDBJ databases">
        <authorList>
            <consortium name="Pathogen Informatics"/>
        </authorList>
    </citation>
    <scope>NUCLEOTIDE SEQUENCE [LARGE SCALE GENOMIC DNA]</scope>
</reference>
<evidence type="ECO:0000313" key="3">
    <source>
        <dbReference type="Proteomes" id="UP000267029"/>
    </source>
</evidence>
<gene>
    <name evidence="2" type="ORF">MCOS_LOCUS4826</name>
</gene>
<dbReference type="OrthoDB" id="6496015at2759"/>
<dbReference type="Proteomes" id="UP000267029">
    <property type="component" value="Unassembled WGS sequence"/>
</dbReference>
<evidence type="ECO:0000256" key="1">
    <source>
        <dbReference type="SAM" id="MobiDB-lite"/>
    </source>
</evidence>
<dbReference type="EMBL" id="UXSR01002398">
    <property type="protein sequence ID" value="VDD78823.1"/>
    <property type="molecule type" value="Genomic_DNA"/>
</dbReference>
<protein>
    <submittedName>
        <fullName evidence="4">Integrase catalytic domain-containing protein</fullName>
    </submittedName>
</protein>
<name>A0A0R3UD27_MESCO</name>
<organism evidence="4">
    <name type="scientific">Mesocestoides corti</name>
    <name type="common">Flatworm</name>
    <dbReference type="NCBI Taxonomy" id="53468"/>
    <lineage>
        <taxon>Eukaryota</taxon>
        <taxon>Metazoa</taxon>
        <taxon>Spiralia</taxon>
        <taxon>Lophotrochozoa</taxon>
        <taxon>Platyhelminthes</taxon>
        <taxon>Cestoda</taxon>
        <taxon>Eucestoda</taxon>
        <taxon>Cyclophyllidea</taxon>
        <taxon>Mesocestoididae</taxon>
        <taxon>Mesocestoides</taxon>
    </lineage>
</organism>
<feature type="region of interest" description="Disordered" evidence="1">
    <location>
        <begin position="56"/>
        <end position="82"/>
    </location>
</feature>
<evidence type="ECO:0000313" key="4">
    <source>
        <dbReference type="WBParaSite" id="MCOS_0000482501-mRNA-1"/>
    </source>
</evidence>
<dbReference type="AlphaFoldDB" id="A0A0R3UD27"/>
<proteinExistence type="predicted"/>
<dbReference type="WBParaSite" id="MCOS_0000482501-mRNA-1">
    <property type="protein sequence ID" value="MCOS_0000482501-mRNA-1"/>
    <property type="gene ID" value="MCOS_0000482501"/>
</dbReference>